<dbReference type="Pfam" id="PF07719">
    <property type="entry name" value="TPR_2"/>
    <property type="match status" value="1"/>
</dbReference>
<dbReference type="SMART" id="SM00028">
    <property type="entry name" value="TPR"/>
    <property type="match status" value="3"/>
</dbReference>
<keyword evidence="4" id="KW-1133">Transmembrane helix</keyword>
<keyword evidence="4" id="KW-0812">Transmembrane</keyword>
<keyword evidence="1" id="KW-0677">Repeat</keyword>
<dbReference type="InterPro" id="IPR019734">
    <property type="entry name" value="TPR_rpt"/>
</dbReference>
<sequence>MTKTVFITICIFFIGFISADAQIYTKKATDSVFDNHVVRLFKNGQLQESLELCKKVIREYESLNADEDAAKAYLFAANTSSNLYRIKESMHYLDLALEKCKDLDNPSLNARIYGECGRNYNALGFNEKAIENYSIAIDIAKGNPKANAGHLQYFYGLRSVIHEENKNIKAFYKDIQNAHKASSNTFTASRIAKYFISYNKDLDSAKYYLDLGKKIYETKKIPVYQKSVLQRNFGRYYMERKDFAKAIECYEEALEICKQLKKPQDVRDIHKLLYEAHKASQNNTEAIENLEKYTSLNDSLATVSTQIQEIPVKKLIKEKEEVSEKSKTQLYLIIAIILFLSAGIFIFLKIKYSKKSRADEEKLYSKEEENSQLQLKVNEAFEEIILLAKSNSPEFFTRFQEIYPEVISKLLQIDSKLRVSELTLCSYIFLGFTTKDIATFTFRTLSTVRNRKHNLRTKLNIPAEESTELWFKNLAKK</sequence>
<dbReference type="PANTHER" id="PTHR10098:SF108">
    <property type="entry name" value="TETRATRICOPEPTIDE REPEAT PROTEIN 28"/>
    <property type="match status" value="1"/>
</dbReference>
<evidence type="ECO:0000313" key="6">
    <source>
        <dbReference type="EMBL" id="MBD8082997.1"/>
    </source>
</evidence>
<dbReference type="InterPro" id="IPR013105">
    <property type="entry name" value="TPR_2"/>
</dbReference>
<proteinExistence type="predicted"/>
<keyword evidence="7" id="KW-1185">Reference proteome</keyword>
<dbReference type="InterPro" id="IPR000792">
    <property type="entry name" value="Tscrpt_reg_LuxR_C"/>
</dbReference>
<dbReference type="Gene3D" id="1.25.40.10">
    <property type="entry name" value="Tetratricopeptide repeat domain"/>
    <property type="match status" value="2"/>
</dbReference>
<evidence type="ECO:0000313" key="7">
    <source>
        <dbReference type="Proteomes" id="UP000637299"/>
    </source>
</evidence>
<feature type="repeat" description="TPR" evidence="3">
    <location>
        <begin position="227"/>
        <end position="260"/>
    </location>
</feature>
<evidence type="ECO:0000256" key="3">
    <source>
        <dbReference type="PROSITE-ProRule" id="PRU00339"/>
    </source>
</evidence>
<keyword evidence="4" id="KW-0472">Membrane</keyword>
<protein>
    <submittedName>
        <fullName evidence="6">Tetratricopeptide repeat protein</fullName>
    </submittedName>
</protein>
<feature type="transmembrane region" description="Helical" evidence="4">
    <location>
        <begin position="330"/>
        <end position="348"/>
    </location>
</feature>
<reference evidence="6 7" key="1">
    <citation type="submission" date="2020-09" db="EMBL/GenBank/DDBJ databases">
        <title>Genome seq and assembly of Chryseobacterium sp.</title>
        <authorList>
            <person name="Chhetri G."/>
        </authorList>
    </citation>
    <scope>NUCLEOTIDE SEQUENCE [LARGE SCALE GENOMIC DNA]</scope>
    <source>
        <strain evidence="6 7">GCR10</strain>
    </source>
</reference>
<evidence type="ECO:0000256" key="2">
    <source>
        <dbReference type="ARBA" id="ARBA00022803"/>
    </source>
</evidence>
<dbReference type="InterPro" id="IPR016032">
    <property type="entry name" value="Sig_transdc_resp-reg_C-effctor"/>
</dbReference>
<dbReference type="EMBL" id="JACYFS010000003">
    <property type="protein sequence ID" value="MBD8082997.1"/>
    <property type="molecule type" value="Genomic_DNA"/>
</dbReference>
<evidence type="ECO:0000256" key="4">
    <source>
        <dbReference type="SAM" id="Phobius"/>
    </source>
</evidence>
<dbReference type="PROSITE" id="PS50005">
    <property type="entry name" value="TPR"/>
    <property type="match status" value="1"/>
</dbReference>
<dbReference type="SUPFAM" id="SSF48452">
    <property type="entry name" value="TPR-like"/>
    <property type="match status" value="1"/>
</dbReference>
<comment type="caution">
    <text evidence="6">The sequence shown here is derived from an EMBL/GenBank/DDBJ whole genome shotgun (WGS) entry which is preliminary data.</text>
</comment>
<dbReference type="InterPro" id="IPR011990">
    <property type="entry name" value="TPR-like_helical_dom_sf"/>
</dbReference>
<dbReference type="SUPFAM" id="SSF46894">
    <property type="entry name" value="C-terminal effector domain of the bipartite response regulators"/>
    <property type="match status" value="1"/>
</dbReference>
<organism evidence="6 7">
    <name type="scientific">Chryseobacterium caseinilyticum</name>
    <dbReference type="NCBI Taxonomy" id="2771428"/>
    <lineage>
        <taxon>Bacteria</taxon>
        <taxon>Pseudomonadati</taxon>
        <taxon>Bacteroidota</taxon>
        <taxon>Flavobacteriia</taxon>
        <taxon>Flavobacteriales</taxon>
        <taxon>Weeksellaceae</taxon>
        <taxon>Chryseobacterium group</taxon>
        <taxon>Chryseobacterium</taxon>
    </lineage>
</organism>
<keyword evidence="2 3" id="KW-0802">TPR repeat</keyword>
<name>A0ABR8ZCH8_9FLAO</name>
<dbReference type="RefSeq" id="WP_191736949.1">
    <property type="nucleotide sequence ID" value="NZ_JACYFS010000003.1"/>
</dbReference>
<evidence type="ECO:0000259" key="5">
    <source>
        <dbReference type="PROSITE" id="PS00622"/>
    </source>
</evidence>
<dbReference type="PANTHER" id="PTHR10098">
    <property type="entry name" value="RAPSYN-RELATED"/>
    <property type="match status" value="1"/>
</dbReference>
<dbReference type="PROSITE" id="PS00622">
    <property type="entry name" value="HTH_LUXR_1"/>
    <property type="match status" value="1"/>
</dbReference>
<feature type="domain" description="HTH luxR-type" evidence="5">
    <location>
        <begin position="431"/>
        <end position="458"/>
    </location>
</feature>
<dbReference type="Proteomes" id="UP000637299">
    <property type="component" value="Unassembled WGS sequence"/>
</dbReference>
<gene>
    <name evidence="6" type="ORF">IC610_11275</name>
</gene>
<evidence type="ECO:0000256" key="1">
    <source>
        <dbReference type="ARBA" id="ARBA00022737"/>
    </source>
</evidence>
<accession>A0ABR8ZCH8</accession>